<evidence type="ECO:0000256" key="2">
    <source>
        <dbReference type="ARBA" id="ARBA00022750"/>
    </source>
</evidence>
<comment type="similarity">
    <text evidence="1">Belongs to the peptidase A1 family.</text>
</comment>
<name>A0A9P5RSM8_9FUNG</name>
<dbReference type="CDD" id="cd05471">
    <property type="entry name" value="pepsin_like"/>
    <property type="match status" value="1"/>
</dbReference>
<accession>A0A9P5RSM8</accession>
<keyword evidence="2" id="KW-0645">Protease</keyword>
<dbReference type="GO" id="GO:0006508">
    <property type="term" value="P:proteolysis"/>
    <property type="evidence" value="ECO:0007669"/>
    <property type="project" value="InterPro"/>
</dbReference>
<dbReference type="GO" id="GO:0004190">
    <property type="term" value="F:aspartic-type endopeptidase activity"/>
    <property type="evidence" value="ECO:0007669"/>
    <property type="project" value="UniProtKB-KW"/>
</dbReference>
<evidence type="ECO:0000313" key="5">
    <source>
        <dbReference type="EMBL" id="KAF9146788.1"/>
    </source>
</evidence>
<feature type="compositionally biased region" description="Low complexity" evidence="3">
    <location>
        <begin position="119"/>
        <end position="147"/>
    </location>
</feature>
<comment type="caution">
    <text evidence="5">The sequence shown here is derived from an EMBL/GenBank/DDBJ whole genome shotgun (WGS) entry which is preliminary data.</text>
</comment>
<dbReference type="PANTHER" id="PTHR47966:SF74">
    <property type="entry name" value="AGR407CP"/>
    <property type="match status" value="1"/>
</dbReference>
<proteinExistence type="inferred from homology"/>
<keyword evidence="2" id="KW-0064">Aspartyl protease</keyword>
<dbReference type="InterPro" id="IPR001461">
    <property type="entry name" value="Aspartic_peptidase_A1"/>
</dbReference>
<dbReference type="PANTHER" id="PTHR47966">
    <property type="entry name" value="BETA-SITE APP-CLEAVING ENZYME, ISOFORM A-RELATED"/>
    <property type="match status" value="1"/>
</dbReference>
<evidence type="ECO:0000259" key="4">
    <source>
        <dbReference type="PROSITE" id="PS51767"/>
    </source>
</evidence>
<feature type="region of interest" description="Disordered" evidence="3">
    <location>
        <begin position="101"/>
        <end position="147"/>
    </location>
</feature>
<dbReference type="InterPro" id="IPR021109">
    <property type="entry name" value="Peptidase_aspartic_dom_sf"/>
</dbReference>
<evidence type="ECO:0000256" key="1">
    <source>
        <dbReference type="ARBA" id="ARBA00007447"/>
    </source>
</evidence>
<feature type="domain" description="Peptidase A1" evidence="4">
    <location>
        <begin position="169"/>
        <end position="532"/>
    </location>
</feature>
<dbReference type="PROSITE" id="PS00141">
    <property type="entry name" value="ASP_PROTEASE"/>
    <property type="match status" value="1"/>
</dbReference>
<reference evidence="5" key="1">
    <citation type="journal article" date="2020" name="Fungal Divers.">
        <title>Resolving the Mortierellaceae phylogeny through synthesis of multi-gene phylogenetics and phylogenomics.</title>
        <authorList>
            <person name="Vandepol N."/>
            <person name="Liber J."/>
            <person name="Desiro A."/>
            <person name="Na H."/>
            <person name="Kennedy M."/>
            <person name="Barry K."/>
            <person name="Grigoriev I.V."/>
            <person name="Miller A.N."/>
            <person name="O'Donnell K."/>
            <person name="Stajich J.E."/>
            <person name="Bonito G."/>
        </authorList>
    </citation>
    <scope>NUCLEOTIDE SEQUENCE</scope>
    <source>
        <strain evidence="5">NRRL 6426</strain>
    </source>
</reference>
<dbReference type="Gene3D" id="2.40.70.10">
    <property type="entry name" value="Acid Proteases"/>
    <property type="match status" value="2"/>
</dbReference>
<protein>
    <recommendedName>
        <fullName evidence="4">Peptidase A1 domain-containing protein</fullName>
    </recommendedName>
</protein>
<dbReference type="EMBL" id="JAAAUQ010000894">
    <property type="protein sequence ID" value="KAF9146788.1"/>
    <property type="molecule type" value="Genomic_DNA"/>
</dbReference>
<dbReference type="InterPro" id="IPR001969">
    <property type="entry name" value="Aspartic_peptidase_AS"/>
</dbReference>
<dbReference type="Pfam" id="PF00026">
    <property type="entry name" value="Asp"/>
    <property type="match status" value="1"/>
</dbReference>
<dbReference type="AlphaFoldDB" id="A0A9P5RSM8"/>
<dbReference type="OrthoDB" id="2747330at2759"/>
<dbReference type="SUPFAM" id="SSF50630">
    <property type="entry name" value="Acid proteases"/>
    <property type="match status" value="1"/>
</dbReference>
<dbReference type="InterPro" id="IPR033121">
    <property type="entry name" value="PEPTIDASE_A1"/>
</dbReference>
<evidence type="ECO:0000313" key="6">
    <source>
        <dbReference type="Proteomes" id="UP000748756"/>
    </source>
</evidence>
<organism evidence="5 6">
    <name type="scientific">Linnemannia schmuckeri</name>
    <dbReference type="NCBI Taxonomy" id="64567"/>
    <lineage>
        <taxon>Eukaryota</taxon>
        <taxon>Fungi</taxon>
        <taxon>Fungi incertae sedis</taxon>
        <taxon>Mucoromycota</taxon>
        <taxon>Mortierellomycotina</taxon>
        <taxon>Mortierellomycetes</taxon>
        <taxon>Mortierellales</taxon>
        <taxon>Mortierellaceae</taxon>
        <taxon>Linnemannia</taxon>
    </lineage>
</organism>
<gene>
    <name evidence="5" type="ORF">BG015_011494</name>
</gene>
<keyword evidence="6" id="KW-1185">Reference proteome</keyword>
<sequence length="532" mass="57386">MAAILLFFRQNHYTTHLAKKMVSTTQLLATVVLLHTTITFCLATDLGNAVLSSHQSLKYLSQADLTSRPPVLQLKLDRRELASSHLESRSIYKPYTVGESVSPPLPPRAQFESDSSAFPTSPSDLLPSPSSHTTSSSSSSSSSSSGTLSMMSCVELSVPMTSIPREHGYTATVSIGTYKGTENKDRSHQEQLFHLLVDTGSDLVAVTSASCTNPECVQVRHRYDPALSLTAAPTKNHLTNSPRWAQVYGDGTVANGTLVQDTLRFMSSSSSSSASSASPEKLLEVVDQPILVIDQPGLHLVKSYGYGVDGILGMNLQSLVVSQTMIQNLQRLEAEEIKRGGHGSQIGYMGLWLGKSMKAGQGGELIFNGIDDSKFRGPIHWSDRGTSPFDWSIPLDRGILLVDPTSSSSSGTSNAIATATTTAPTITTTGLPYTLPMTAFTFAVLDSGSDGIYLQRSTYDALFAQIPQARKLKTGYWRVPCEGHLELWICIQGQVYRISYQDWVKKPTAAGNTPEVVAEIGPGMCQTKGHGS</sequence>
<dbReference type="PROSITE" id="PS51767">
    <property type="entry name" value="PEPTIDASE_A1"/>
    <property type="match status" value="1"/>
</dbReference>
<dbReference type="Proteomes" id="UP000748756">
    <property type="component" value="Unassembled WGS sequence"/>
</dbReference>
<evidence type="ECO:0000256" key="3">
    <source>
        <dbReference type="SAM" id="MobiDB-lite"/>
    </source>
</evidence>
<dbReference type="InterPro" id="IPR034164">
    <property type="entry name" value="Pepsin-like_dom"/>
</dbReference>
<keyword evidence="2" id="KW-0378">Hydrolase</keyword>